<dbReference type="Pfam" id="PF01844">
    <property type="entry name" value="HNH"/>
    <property type="match status" value="1"/>
</dbReference>
<evidence type="ECO:0000313" key="3">
    <source>
        <dbReference type="EMBL" id="MEJ1087042.1"/>
    </source>
</evidence>
<evidence type="ECO:0000259" key="2">
    <source>
        <dbReference type="Pfam" id="PF01844"/>
    </source>
</evidence>
<keyword evidence="3" id="KW-0255">Endonuclease</keyword>
<dbReference type="Gene3D" id="1.10.30.50">
    <property type="match status" value="1"/>
</dbReference>
<evidence type="ECO:0000313" key="4">
    <source>
        <dbReference type="Proteomes" id="UP001371224"/>
    </source>
</evidence>
<feature type="domain" description="HNH" evidence="2">
    <location>
        <begin position="51"/>
        <end position="83"/>
    </location>
</feature>
<dbReference type="InterPro" id="IPR002711">
    <property type="entry name" value="HNH"/>
</dbReference>
<keyword evidence="4" id="KW-1185">Reference proteome</keyword>
<keyword evidence="3" id="KW-0378">Hydrolase</keyword>
<protein>
    <submittedName>
        <fullName evidence="3">HNH endonuclease</fullName>
    </submittedName>
</protein>
<proteinExistence type="predicted"/>
<sequence length="120" mass="13420">MSAEIYNTHRWRQLVKLLVRPGALCEIEECAAPSREIIFGLRHRHPLGPSLDHIIELQYGGAPYDPHNLRPAHLGCNVRKSNRLRKEHRAGLLRLVARAGRAKAAAAPSRAKRTASALDH</sequence>
<name>A0ABU8L9L7_9MICO</name>
<dbReference type="GO" id="GO:0004519">
    <property type="term" value="F:endonuclease activity"/>
    <property type="evidence" value="ECO:0007669"/>
    <property type="project" value="UniProtKB-KW"/>
</dbReference>
<gene>
    <name evidence="3" type="ORF">WDU99_01780</name>
</gene>
<keyword evidence="3" id="KW-0540">Nuclease</keyword>
<reference evidence="3 4" key="1">
    <citation type="submission" date="2024-02" db="EMBL/GenBank/DDBJ databases">
        <authorList>
            <person name="Saticioglu I.B."/>
        </authorList>
    </citation>
    <scope>NUCLEOTIDE SEQUENCE [LARGE SCALE GENOMIC DNA]</scope>
    <source>
        <strain evidence="3 4">Mu-80</strain>
    </source>
</reference>
<feature type="region of interest" description="Disordered" evidence="1">
    <location>
        <begin position="101"/>
        <end position="120"/>
    </location>
</feature>
<dbReference type="RefSeq" id="WP_337330715.1">
    <property type="nucleotide sequence ID" value="NZ_JBBDGM010000001.1"/>
</dbReference>
<organism evidence="3 4">
    <name type="scientific">Microbacterium bandirmense</name>
    <dbReference type="NCBI Taxonomy" id="3122050"/>
    <lineage>
        <taxon>Bacteria</taxon>
        <taxon>Bacillati</taxon>
        <taxon>Actinomycetota</taxon>
        <taxon>Actinomycetes</taxon>
        <taxon>Micrococcales</taxon>
        <taxon>Microbacteriaceae</taxon>
        <taxon>Microbacterium</taxon>
    </lineage>
</organism>
<evidence type="ECO:0000256" key="1">
    <source>
        <dbReference type="SAM" id="MobiDB-lite"/>
    </source>
</evidence>
<comment type="caution">
    <text evidence="3">The sequence shown here is derived from an EMBL/GenBank/DDBJ whole genome shotgun (WGS) entry which is preliminary data.</text>
</comment>
<dbReference type="EMBL" id="JBBDGM010000001">
    <property type="protein sequence ID" value="MEJ1087042.1"/>
    <property type="molecule type" value="Genomic_DNA"/>
</dbReference>
<dbReference type="Proteomes" id="UP001371224">
    <property type="component" value="Unassembled WGS sequence"/>
</dbReference>
<accession>A0ABU8L9L7</accession>